<dbReference type="HOGENOM" id="CLU_1364251_0_0_9"/>
<accession>E7GFN1</accession>
<dbReference type="OrthoDB" id="1644386at2"/>
<protein>
    <submittedName>
        <fullName evidence="1">Uncharacterized protein</fullName>
    </submittedName>
</protein>
<reference evidence="1 2" key="1">
    <citation type="submission" date="2010-12" db="EMBL/GenBank/DDBJ databases">
        <title>The Genome Sequence of Coprobacillus sp. strain 29_1.</title>
        <authorList>
            <consortium name="The Broad Institute Genome Sequencing Platform"/>
            <person name="Earl A."/>
            <person name="Ward D."/>
            <person name="Feldgarden M."/>
            <person name="Gevers D."/>
            <person name="Daigneault M."/>
            <person name="Sibley C.D."/>
            <person name="White A."/>
            <person name="Strauss J."/>
            <person name="Allen-Vercoe E."/>
            <person name="Young S.K."/>
            <person name="Zeng Q."/>
            <person name="Gargeya S."/>
            <person name="Fitzgerald M."/>
            <person name="Haas B."/>
            <person name="Abouelleil A."/>
            <person name="Alvarado L."/>
            <person name="Arachchi H.M."/>
            <person name="Berlin A."/>
            <person name="Brown A."/>
            <person name="Chapman S.B."/>
            <person name="Chen Z."/>
            <person name="Dunbar C."/>
            <person name="Freedman E."/>
            <person name="Gearin G."/>
            <person name="Gellesch M."/>
            <person name="Goldberg J."/>
            <person name="Griggs A."/>
            <person name="Gujja S."/>
            <person name="Heilman E."/>
            <person name="Heiman D."/>
            <person name="Howarth C."/>
            <person name="Larson L."/>
            <person name="Lui A."/>
            <person name="MacDonald P.J.P."/>
            <person name="Mehta T."/>
            <person name="Montmayeur A."/>
            <person name="Murphy C."/>
            <person name="Neiman D."/>
            <person name="Pearson M."/>
            <person name="Priest M."/>
            <person name="Roberts A."/>
            <person name="Saif S."/>
            <person name="Shea T."/>
            <person name="Shenoy N."/>
            <person name="Sisk P."/>
            <person name="Stolte C."/>
            <person name="Sykes S."/>
            <person name="White J."/>
            <person name="Yandava C."/>
            <person name="Nusbaum C."/>
            <person name="Birren B."/>
        </authorList>
    </citation>
    <scope>NUCLEOTIDE SEQUENCE [LARGE SCALE GENOMIC DNA]</scope>
    <source>
        <strain evidence="1 2">29_1</strain>
    </source>
</reference>
<dbReference type="AlphaFoldDB" id="E7GFN1"/>
<dbReference type="Proteomes" id="UP000003157">
    <property type="component" value="Unassembled WGS sequence"/>
</dbReference>
<organism evidence="1 2">
    <name type="scientific">Coprobacillus cateniformis</name>
    <dbReference type="NCBI Taxonomy" id="100884"/>
    <lineage>
        <taxon>Bacteria</taxon>
        <taxon>Bacillati</taxon>
        <taxon>Bacillota</taxon>
        <taxon>Erysipelotrichia</taxon>
        <taxon>Erysipelotrichales</taxon>
        <taxon>Coprobacillaceae</taxon>
        <taxon>Coprobacillus</taxon>
    </lineage>
</organism>
<evidence type="ECO:0000313" key="2">
    <source>
        <dbReference type="Proteomes" id="UP000003157"/>
    </source>
</evidence>
<comment type="caution">
    <text evidence="1">The sequence shown here is derived from an EMBL/GenBank/DDBJ whole genome shotgun (WGS) entry which is preliminary data.</text>
</comment>
<keyword evidence="2" id="KW-1185">Reference proteome</keyword>
<dbReference type="EMBL" id="ADKX01000051">
    <property type="protein sequence ID" value="EFW03095.1"/>
    <property type="molecule type" value="Genomic_DNA"/>
</dbReference>
<dbReference type="eggNOG" id="ENOG5033XK2">
    <property type="taxonomic scope" value="Bacteria"/>
</dbReference>
<evidence type="ECO:0000313" key="1">
    <source>
        <dbReference type="EMBL" id="EFW03095.1"/>
    </source>
</evidence>
<proteinExistence type="predicted"/>
<name>E7GFN1_9FIRM</name>
<dbReference type="RefSeq" id="WP_008790656.1">
    <property type="nucleotide sequence ID" value="NZ_AKCB01000001.1"/>
</dbReference>
<dbReference type="GeneID" id="78229641"/>
<gene>
    <name evidence="1" type="ORF">HMPREF9488_03574</name>
</gene>
<sequence>MKKIITIAFLFISILFNLNYVSAYSREYKCELNLYTQEIEKINQKYNTNYYILDENDFLNSELKEKFSSNYKQYIKFITTQDIGSFKKSLIDELVYTSENVINTKIWINSRSTIGSKTMLFFNGNNKMTLKYKYSGSKFDTSYKPIVTVSRVSSIMFFEMSSYSGQFLNSNKTYRVIAKGRVITTTGIANNKSYTVNFNL</sequence>
<dbReference type="STRING" id="100884.GCA_000269565_01776"/>